<evidence type="ECO:0000313" key="3">
    <source>
        <dbReference type="Proteomes" id="UP001499878"/>
    </source>
</evidence>
<feature type="region of interest" description="Disordered" evidence="1">
    <location>
        <begin position="1"/>
        <end position="24"/>
    </location>
</feature>
<sequence>MPPPQHPQAQANDNNHNPLHRAHALSSPLPTVCLTAVELTAAADWGKRSATPHPSGHFHFARPGQLTFPGDGLNELGRGEQACGGNQVEQTAMPKIGGEDVVPASAGTR</sequence>
<reference evidence="3" key="1">
    <citation type="journal article" date="2019" name="Int. J. Syst. Evol. Microbiol.">
        <title>The Global Catalogue of Microorganisms (GCM) 10K type strain sequencing project: providing services to taxonomists for standard genome sequencing and annotation.</title>
        <authorList>
            <consortium name="The Broad Institute Genomics Platform"/>
            <consortium name="The Broad Institute Genome Sequencing Center for Infectious Disease"/>
            <person name="Wu L."/>
            <person name="Ma J."/>
        </authorList>
    </citation>
    <scope>NUCLEOTIDE SEQUENCE [LARGE SCALE GENOMIC DNA]</scope>
    <source>
        <strain evidence="3">JCM 18306</strain>
    </source>
</reference>
<evidence type="ECO:0000256" key="1">
    <source>
        <dbReference type="SAM" id="MobiDB-lite"/>
    </source>
</evidence>
<dbReference type="EMBL" id="BAABJR010000023">
    <property type="protein sequence ID" value="GAA5215975.1"/>
    <property type="molecule type" value="Genomic_DNA"/>
</dbReference>
<name>A0ABP9TH17_9ACTN</name>
<feature type="compositionally biased region" description="Polar residues" evidence="1">
    <location>
        <begin position="7"/>
        <end position="17"/>
    </location>
</feature>
<feature type="region of interest" description="Disordered" evidence="1">
    <location>
        <begin position="48"/>
        <end position="109"/>
    </location>
</feature>
<proteinExistence type="predicted"/>
<protein>
    <submittedName>
        <fullName evidence="2">Uncharacterized protein</fullName>
    </submittedName>
</protein>
<dbReference type="Proteomes" id="UP001499878">
    <property type="component" value="Unassembled WGS sequence"/>
</dbReference>
<gene>
    <name evidence="2" type="ORF">GCM10023323_67160</name>
</gene>
<comment type="caution">
    <text evidence="2">The sequence shown here is derived from an EMBL/GenBank/DDBJ whole genome shotgun (WGS) entry which is preliminary data.</text>
</comment>
<evidence type="ECO:0000313" key="2">
    <source>
        <dbReference type="EMBL" id="GAA5215975.1"/>
    </source>
</evidence>
<organism evidence="2 3">
    <name type="scientific">Streptomyces thinghirensis</name>
    <dbReference type="NCBI Taxonomy" id="551547"/>
    <lineage>
        <taxon>Bacteria</taxon>
        <taxon>Bacillati</taxon>
        <taxon>Actinomycetota</taxon>
        <taxon>Actinomycetes</taxon>
        <taxon>Kitasatosporales</taxon>
        <taxon>Streptomycetaceae</taxon>
        <taxon>Streptomyces</taxon>
    </lineage>
</organism>
<accession>A0ABP9TH17</accession>
<keyword evidence="3" id="KW-1185">Reference proteome</keyword>